<feature type="domain" description="ABM" evidence="1">
    <location>
        <begin position="2"/>
        <end position="92"/>
    </location>
</feature>
<gene>
    <name evidence="2" type="ORF">SAMN06265373_102369</name>
</gene>
<proteinExistence type="predicted"/>
<dbReference type="InterPro" id="IPR011008">
    <property type="entry name" value="Dimeric_a/b-barrel"/>
</dbReference>
<dbReference type="Gene3D" id="3.30.70.100">
    <property type="match status" value="1"/>
</dbReference>
<dbReference type="Proteomes" id="UP001157961">
    <property type="component" value="Unassembled WGS sequence"/>
</dbReference>
<comment type="caution">
    <text evidence="2">The sequence shown here is derived from an EMBL/GenBank/DDBJ whole genome shotgun (WGS) entry which is preliminary data.</text>
</comment>
<keyword evidence="2" id="KW-0560">Oxidoreductase</keyword>
<dbReference type="PROSITE" id="PS51725">
    <property type="entry name" value="ABM"/>
    <property type="match status" value="1"/>
</dbReference>
<dbReference type="RefSeq" id="WP_283425113.1">
    <property type="nucleotide sequence ID" value="NZ_FXTY01000002.1"/>
</dbReference>
<keyword evidence="2" id="KW-0503">Monooxygenase</keyword>
<accession>A0ABY1NLC5</accession>
<name>A0ABY1NLC5_9RHOB</name>
<dbReference type="GO" id="GO:0004497">
    <property type="term" value="F:monooxygenase activity"/>
    <property type="evidence" value="ECO:0007669"/>
    <property type="project" value="UniProtKB-KW"/>
</dbReference>
<reference evidence="2 3" key="1">
    <citation type="submission" date="2017-05" db="EMBL/GenBank/DDBJ databases">
        <authorList>
            <person name="Varghese N."/>
            <person name="Submissions S."/>
        </authorList>
    </citation>
    <scope>NUCLEOTIDE SEQUENCE [LARGE SCALE GENOMIC DNA]</scope>
    <source>
        <strain evidence="2 3">DSM 29734</strain>
    </source>
</reference>
<evidence type="ECO:0000313" key="2">
    <source>
        <dbReference type="EMBL" id="SMP12616.1"/>
    </source>
</evidence>
<sequence length="92" mass="10366">MIKLTGYIDVPADRLTTVMEALPLHIALTRAETGCLSFEVTEDPTVQGRFLVAERFTNRASFEAHQTRTKASDWATVTDGIPRHYQIEDLTE</sequence>
<dbReference type="SUPFAM" id="SSF54909">
    <property type="entry name" value="Dimeric alpha+beta barrel"/>
    <property type="match status" value="1"/>
</dbReference>
<protein>
    <submittedName>
        <fullName evidence="2">Quinol monooxygenase YgiN</fullName>
    </submittedName>
</protein>
<dbReference type="Pfam" id="PF03992">
    <property type="entry name" value="ABM"/>
    <property type="match status" value="1"/>
</dbReference>
<organism evidence="2 3">
    <name type="scientific">Shimia sagamensis</name>
    <dbReference type="NCBI Taxonomy" id="1566352"/>
    <lineage>
        <taxon>Bacteria</taxon>
        <taxon>Pseudomonadati</taxon>
        <taxon>Pseudomonadota</taxon>
        <taxon>Alphaproteobacteria</taxon>
        <taxon>Rhodobacterales</taxon>
        <taxon>Roseobacteraceae</taxon>
    </lineage>
</organism>
<evidence type="ECO:0000313" key="3">
    <source>
        <dbReference type="Proteomes" id="UP001157961"/>
    </source>
</evidence>
<dbReference type="InterPro" id="IPR007138">
    <property type="entry name" value="ABM_dom"/>
</dbReference>
<keyword evidence="3" id="KW-1185">Reference proteome</keyword>
<evidence type="ECO:0000259" key="1">
    <source>
        <dbReference type="PROSITE" id="PS51725"/>
    </source>
</evidence>
<dbReference type="EMBL" id="FXTY01000002">
    <property type="protein sequence ID" value="SMP12616.1"/>
    <property type="molecule type" value="Genomic_DNA"/>
</dbReference>